<evidence type="ECO:0000313" key="2">
    <source>
        <dbReference type="Proteomes" id="UP001396898"/>
    </source>
</evidence>
<organism evidence="1 2">
    <name type="scientific">Apiospora marii</name>
    <dbReference type="NCBI Taxonomy" id="335849"/>
    <lineage>
        <taxon>Eukaryota</taxon>
        <taxon>Fungi</taxon>
        <taxon>Dikarya</taxon>
        <taxon>Ascomycota</taxon>
        <taxon>Pezizomycotina</taxon>
        <taxon>Sordariomycetes</taxon>
        <taxon>Xylariomycetidae</taxon>
        <taxon>Amphisphaeriales</taxon>
        <taxon>Apiosporaceae</taxon>
        <taxon>Apiospora</taxon>
    </lineage>
</organism>
<reference evidence="1 2" key="1">
    <citation type="submission" date="2023-01" db="EMBL/GenBank/DDBJ databases">
        <title>Analysis of 21 Apiospora genomes using comparative genomics revels a genus with tremendous synthesis potential of carbohydrate active enzymes and secondary metabolites.</title>
        <authorList>
            <person name="Sorensen T."/>
        </authorList>
    </citation>
    <scope>NUCLEOTIDE SEQUENCE [LARGE SCALE GENOMIC DNA]</scope>
    <source>
        <strain evidence="1 2">CBS 20057</strain>
    </source>
</reference>
<comment type="caution">
    <text evidence="1">The sequence shown here is derived from an EMBL/GenBank/DDBJ whole genome shotgun (WGS) entry which is preliminary data.</text>
</comment>
<gene>
    <name evidence="1" type="ORF">PG991_001906</name>
</gene>
<evidence type="ECO:0000313" key="1">
    <source>
        <dbReference type="EMBL" id="KAK8035833.1"/>
    </source>
</evidence>
<keyword evidence="2" id="KW-1185">Reference proteome</keyword>
<protein>
    <submittedName>
        <fullName evidence="1">Uncharacterized protein</fullName>
    </submittedName>
</protein>
<name>A0ABR1SNC4_9PEZI</name>
<sequence>MAPPGKKPVMSTDLGYFPQRLYFVRRRARERAAVRLQSTAYTILDEADQATILAAINNELRTRAETVLRGQRVRQPFPYDAVVEAAISEVFRTNLALFSADGEDDSTVDELLNHEQ</sequence>
<dbReference type="Proteomes" id="UP001396898">
    <property type="component" value="Unassembled WGS sequence"/>
</dbReference>
<dbReference type="EMBL" id="JAQQWI010000005">
    <property type="protein sequence ID" value="KAK8035833.1"/>
    <property type="molecule type" value="Genomic_DNA"/>
</dbReference>
<proteinExistence type="predicted"/>
<accession>A0ABR1SNC4</accession>